<organism evidence="1 2">
    <name type="scientific">Neocallimastix californiae</name>
    <dbReference type="NCBI Taxonomy" id="1754190"/>
    <lineage>
        <taxon>Eukaryota</taxon>
        <taxon>Fungi</taxon>
        <taxon>Fungi incertae sedis</taxon>
        <taxon>Chytridiomycota</taxon>
        <taxon>Chytridiomycota incertae sedis</taxon>
        <taxon>Neocallimastigomycetes</taxon>
        <taxon>Neocallimastigales</taxon>
        <taxon>Neocallimastigaceae</taxon>
        <taxon>Neocallimastix</taxon>
    </lineage>
</organism>
<dbReference type="Proteomes" id="UP000193920">
    <property type="component" value="Unassembled WGS sequence"/>
</dbReference>
<evidence type="ECO:0000313" key="1">
    <source>
        <dbReference type="EMBL" id="ORY59383.1"/>
    </source>
</evidence>
<dbReference type="AlphaFoldDB" id="A0A1Y2DJF1"/>
<accession>A0A1Y2DJF1</accession>
<proteinExistence type="predicted"/>
<name>A0A1Y2DJF1_9FUNG</name>
<evidence type="ECO:0000313" key="2">
    <source>
        <dbReference type="Proteomes" id="UP000193920"/>
    </source>
</evidence>
<comment type="caution">
    <text evidence="1">The sequence shown here is derived from an EMBL/GenBank/DDBJ whole genome shotgun (WGS) entry which is preliminary data.</text>
</comment>
<dbReference type="EMBL" id="MCOG01000064">
    <property type="protein sequence ID" value="ORY59383.1"/>
    <property type="molecule type" value="Genomic_DNA"/>
</dbReference>
<sequence>MIVNIRNIIFEFPDDNGNVIPYIAVTCSFDNIKSKNYNNTTCETYENGIHCVYLICNLDSQCLSNKCIENLCVFNDETPIDHYNDICSCPFLFNTKKPYMFCGKAFYYDINVCYNNNNSNVTITLTDLIVNETILNPNSMVTFK</sequence>
<reference evidence="1 2" key="1">
    <citation type="submission" date="2016-08" db="EMBL/GenBank/DDBJ databases">
        <title>A Parts List for Fungal Cellulosomes Revealed by Comparative Genomics.</title>
        <authorList>
            <consortium name="DOE Joint Genome Institute"/>
            <person name="Haitjema C.H."/>
            <person name="Gilmore S.P."/>
            <person name="Henske J.K."/>
            <person name="Solomon K.V."/>
            <person name="De Groot R."/>
            <person name="Kuo A."/>
            <person name="Mondo S.J."/>
            <person name="Salamov A.A."/>
            <person name="Labutti K."/>
            <person name="Zhao Z."/>
            <person name="Chiniquy J."/>
            <person name="Barry K."/>
            <person name="Brewer H.M."/>
            <person name="Purvine S.O."/>
            <person name="Wright A.T."/>
            <person name="Boxma B."/>
            <person name="Van Alen T."/>
            <person name="Hackstein J.H."/>
            <person name="Baker S.E."/>
            <person name="Grigoriev I.V."/>
            <person name="O'Malley M.A."/>
        </authorList>
    </citation>
    <scope>NUCLEOTIDE SEQUENCE [LARGE SCALE GENOMIC DNA]</scope>
    <source>
        <strain evidence="1 2">G1</strain>
    </source>
</reference>
<gene>
    <name evidence="1" type="ORF">LY90DRAFT_506049</name>
</gene>
<keyword evidence="2" id="KW-1185">Reference proteome</keyword>
<protein>
    <submittedName>
        <fullName evidence="1">Uncharacterized protein</fullName>
    </submittedName>
</protein>